<keyword evidence="4" id="KW-0564">Palmitate</keyword>
<evidence type="ECO:0000313" key="7">
    <source>
        <dbReference type="EMBL" id="QLD11871.1"/>
    </source>
</evidence>
<keyword evidence="2 6" id="KW-0732">Signal</keyword>
<dbReference type="AlphaFoldDB" id="A0A7D5EW80"/>
<keyword evidence="3" id="KW-0472">Membrane</keyword>
<dbReference type="EMBL" id="CP058316">
    <property type="protein sequence ID" value="QLD11871.1"/>
    <property type="molecule type" value="Genomic_DNA"/>
</dbReference>
<sequence>MNRTARGVTIGAVAVGGLILTSCAGGAAPGDDGDVTITYSNFISAGGNEDNLTKIVEAFESENEGITVEVKTLPYADYFTALQTDLAGGTASDVFDIEFANYAAYQQSGVLAPLDDVDTGAYQASLVDAYATDGTSYALPSSFSNVVLFYNADLFDAAGLEYPTADWTWEDEQAAAEQLTDAGAGVWGDYQPISYHEYYKAVAQAGGEFLSDDGTAVGFTSPEGIAAAEWLIGKSGSTMPTAEQGAGTPDFDSGLFSSGKLAMWHSGIWMFGSLADADFSWDIAVEPGDQQHASALFSNAVGVSAGSKHTDAATAFAEFLTSSATTVETRLEAGWELPPIADQSELAAYLDITPPANRQAVFDSLENVALAPSIGDGQAEMQDIVTEELTEAAAGRKTVEQALADAEQRITPLLG</sequence>
<keyword evidence="1" id="KW-1003">Cell membrane</keyword>
<evidence type="ECO:0000256" key="4">
    <source>
        <dbReference type="ARBA" id="ARBA00023139"/>
    </source>
</evidence>
<dbReference type="PANTHER" id="PTHR43649:SF33">
    <property type="entry name" value="POLYGALACTURONAN_RHAMNOGALACTURONAN-BINDING PROTEIN YTCQ"/>
    <property type="match status" value="1"/>
</dbReference>
<feature type="signal peptide" evidence="6">
    <location>
        <begin position="1"/>
        <end position="27"/>
    </location>
</feature>
<accession>A0A7D5EW80</accession>
<keyword evidence="5" id="KW-0449">Lipoprotein</keyword>
<evidence type="ECO:0000256" key="2">
    <source>
        <dbReference type="ARBA" id="ARBA00022729"/>
    </source>
</evidence>
<dbReference type="RefSeq" id="WP_178012175.1">
    <property type="nucleotide sequence ID" value="NZ_CP058316.1"/>
</dbReference>
<dbReference type="PROSITE" id="PS51257">
    <property type="entry name" value="PROKAR_LIPOPROTEIN"/>
    <property type="match status" value="1"/>
</dbReference>
<evidence type="ECO:0000313" key="8">
    <source>
        <dbReference type="Proteomes" id="UP000509638"/>
    </source>
</evidence>
<name>A0A7D5EW80_9MICO</name>
<dbReference type="PANTHER" id="PTHR43649">
    <property type="entry name" value="ARABINOSE-BINDING PROTEIN-RELATED"/>
    <property type="match status" value="1"/>
</dbReference>
<evidence type="ECO:0000256" key="6">
    <source>
        <dbReference type="SAM" id="SignalP"/>
    </source>
</evidence>
<evidence type="ECO:0000256" key="5">
    <source>
        <dbReference type="ARBA" id="ARBA00023288"/>
    </source>
</evidence>
<evidence type="ECO:0000256" key="1">
    <source>
        <dbReference type="ARBA" id="ARBA00022475"/>
    </source>
</evidence>
<dbReference type="InterPro" id="IPR050490">
    <property type="entry name" value="Bact_solute-bd_prot1"/>
</dbReference>
<evidence type="ECO:0000256" key="3">
    <source>
        <dbReference type="ARBA" id="ARBA00023136"/>
    </source>
</evidence>
<proteinExistence type="predicted"/>
<dbReference type="SUPFAM" id="SSF53850">
    <property type="entry name" value="Periplasmic binding protein-like II"/>
    <property type="match status" value="1"/>
</dbReference>
<dbReference type="CDD" id="cd13585">
    <property type="entry name" value="PBP2_TMBP_like"/>
    <property type="match status" value="1"/>
</dbReference>
<dbReference type="InterPro" id="IPR006059">
    <property type="entry name" value="SBP"/>
</dbReference>
<reference evidence="7 8" key="1">
    <citation type="submission" date="2020-06" db="EMBL/GenBank/DDBJ databases">
        <authorList>
            <person name="Jo H."/>
        </authorList>
    </citation>
    <scope>NUCLEOTIDE SEQUENCE [LARGE SCALE GENOMIC DNA]</scope>
    <source>
        <strain evidence="7 8">I46</strain>
    </source>
</reference>
<feature type="chain" id="PRO_5028812340" evidence="6">
    <location>
        <begin position="28"/>
        <end position="415"/>
    </location>
</feature>
<dbReference type="Proteomes" id="UP000509638">
    <property type="component" value="Chromosome"/>
</dbReference>
<organism evidence="7 8">
    <name type="scientific">Microbacterium oleivorans</name>
    <dbReference type="NCBI Taxonomy" id="273677"/>
    <lineage>
        <taxon>Bacteria</taxon>
        <taxon>Bacillati</taxon>
        <taxon>Actinomycetota</taxon>
        <taxon>Actinomycetes</taxon>
        <taxon>Micrococcales</taxon>
        <taxon>Microbacteriaceae</taxon>
        <taxon>Microbacterium</taxon>
    </lineage>
</organism>
<dbReference type="Gene3D" id="3.40.190.10">
    <property type="entry name" value="Periplasmic binding protein-like II"/>
    <property type="match status" value="1"/>
</dbReference>
<dbReference type="Pfam" id="PF13416">
    <property type="entry name" value="SBP_bac_8"/>
    <property type="match status" value="1"/>
</dbReference>
<protein>
    <submittedName>
        <fullName evidence="7">Sugar ABC transporter substrate-binding protein</fullName>
    </submittedName>
</protein>
<gene>
    <name evidence="7" type="ORF">HW566_08885</name>
</gene>